<feature type="compositionally biased region" description="Polar residues" evidence="1">
    <location>
        <begin position="19"/>
        <end position="32"/>
    </location>
</feature>
<feature type="region of interest" description="Disordered" evidence="1">
    <location>
        <begin position="63"/>
        <end position="157"/>
    </location>
</feature>
<evidence type="ECO:0000313" key="3">
    <source>
        <dbReference type="Proteomes" id="UP000078561"/>
    </source>
</evidence>
<gene>
    <name evidence="2" type="primary">ABSGL_12985.1 scaffold 13554</name>
</gene>
<feature type="compositionally biased region" description="Polar residues" evidence="1">
    <location>
        <begin position="171"/>
        <end position="188"/>
    </location>
</feature>
<feature type="compositionally biased region" description="Polar residues" evidence="1">
    <location>
        <begin position="296"/>
        <end position="309"/>
    </location>
</feature>
<dbReference type="EMBL" id="LT554740">
    <property type="protein sequence ID" value="SAM07344.1"/>
    <property type="molecule type" value="Genomic_DNA"/>
</dbReference>
<evidence type="ECO:0000256" key="1">
    <source>
        <dbReference type="SAM" id="MobiDB-lite"/>
    </source>
</evidence>
<feature type="region of interest" description="Disordered" evidence="1">
    <location>
        <begin position="171"/>
        <end position="200"/>
    </location>
</feature>
<dbReference type="InParanoid" id="A0A168RSU9"/>
<name>A0A168RSU9_ABSGL</name>
<feature type="compositionally biased region" description="Polar residues" evidence="1">
    <location>
        <begin position="67"/>
        <end position="81"/>
    </location>
</feature>
<feature type="compositionally biased region" description="Basic and acidic residues" evidence="1">
    <location>
        <begin position="426"/>
        <end position="435"/>
    </location>
</feature>
<feature type="compositionally biased region" description="Low complexity" evidence="1">
    <location>
        <begin position="148"/>
        <end position="157"/>
    </location>
</feature>
<feature type="region of interest" description="Disordered" evidence="1">
    <location>
        <begin position="424"/>
        <end position="451"/>
    </location>
</feature>
<reference evidence="2" key="1">
    <citation type="submission" date="2016-04" db="EMBL/GenBank/DDBJ databases">
        <authorList>
            <person name="Evans L.H."/>
            <person name="Alamgir A."/>
            <person name="Owens N."/>
            <person name="Weber N.D."/>
            <person name="Virtaneva K."/>
            <person name="Barbian K."/>
            <person name="Babar A."/>
            <person name="Rosenke K."/>
        </authorList>
    </citation>
    <scope>NUCLEOTIDE SEQUENCE [LARGE SCALE GENOMIC DNA]</scope>
    <source>
        <strain evidence="2">CBS 101.48</strain>
    </source>
</reference>
<feature type="compositionally biased region" description="Basic and acidic residues" evidence="1">
    <location>
        <begin position="86"/>
        <end position="99"/>
    </location>
</feature>
<evidence type="ECO:0000313" key="2">
    <source>
        <dbReference type="EMBL" id="SAM07344.1"/>
    </source>
</evidence>
<feature type="region of interest" description="Disordered" evidence="1">
    <location>
        <begin position="289"/>
        <end position="320"/>
    </location>
</feature>
<sequence>MTEEFSPPRHSAQPLIPTDQITSPFNPYGTSRSARRLLHCNTPRAQRYSQKLVEAAKKTTLARFPLDTSSSPTRQLPQTEAPTDASLEHPQDMDKDMDHSQVSSRQQSGTVTPPTNATASSPFLLSGHHMEARAPANRPRKRQLHQQSANSLTTASSLTKRQKLLLHNTTLGQPAQPTSSLSKQQLPRQSARLANQRIRSRSRLLTKGDCKPHAVVLGLSKGVVGKEGDNGQRRIRPIRRRSSCTAEERLDRLLSPHDTLDLSQHSMIPNRSGNSTTKQPAVVVLDDDSDDGNDIEMSSPTATGNITSNDKSHKEGLPGDGDATLKVIVQHDGSRESGLVYGHSIQMEPVSCLVDASLSGPSATTRYQPHPLVPDEPGALESLSLAMRPSPSSVHPTLDGDLTTVPPHAFLPTSTHLVSLSPHSETINRNDDRHPPTTTSSKCDTSDPKMETPRAICPTAHDSCPNQPTLKHVADDAQQPEDTKADCCMTVDNLEQCTRTRSSSRSLSPE</sequence>
<accession>A0A168RSU9</accession>
<keyword evidence="3" id="KW-1185">Reference proteome</keyword>
<feature type="region of interest" description="Disordered" evidence="1">
    <location>
        <begin position="1"/>
        <end position="36"/>
    </location>
</feature>
<proteinExistence type="predicted"/>
<dbReference type="Proteomes" id="UP000078561">
    <property type="component" value="Unassembled WGS sequence"/>
</dbReference>
<protein>
    <submittedName>
        <fullName evidence="2">Uncharacterized protein</fullName>
    </submittedName>
</protein>
<dbReference type="AlphaFoldDB" id="A0A168RSU9"/>
<organism evidence="2">
    <name type="scientific">Absidia glauca</name>
    <name type="common">Pin mould</name>
    <dbReference type="NCBI Taxonomy" id="4829"/>
    <lineage>
        <taxon>Eukaryota</taxon>
        <taxon>Fungi</taxon>
        <taxon>Fungi incertae sedis</taxon>
        <taxon>Mucoromycota</taxon>
        <taxon>Mucoromycotina</taxon>
        <taxon>Mucoromycetes</taxon>
        <taxon>Mucorales</taxon>
        <taxon>Cunninghamellaceae</taxon>
        <taxon>Absidia</taxon>
    </lineage>
</organism>
<feature type="compositionally biased region" description="Polar residues" evidence="1">
    <location>
        <begin position="100"/>
        <end position="123"/>
    </location>
</feature>